<comment type="catalytic activity">
    <reaction evidence="9">
        <text>Release of signal peptides from bacterial membrane prolipoproteins. Hydrolyzes -Xaa-Yaa-Zaa-|-(S,diacylglyceryl)Cys-, in which Xaa is hydrophobic (preferably Leu), and Yaa (Ala or Ser) and Zaa (Gly or Ala) have small, neutral side chains.</text>
        <dbReference type="EC" id="3.4.23.36"/>
    </reaction>
</comment>
<feature type="transmembrane region" description="Helical" evidence="9">
    <location>
        <begin position="72"/>
        <end position="90"/>
    </location>
</feature>
<dbReference type="PRINTS" id="PR00781">
    <property type="entry name" value="LIPOSIGPTASE"/>
</dbReference>
<dbReference type="Proteomes" id="UP000263595">
    <property type="component" value="Unassembled WGS sequence"/>
</dbReference>
<evidence type="ECO:0000256" key="2">
    <source>
        <dbReference type="ARBA" id="ARBA00022475"/>
    </source>
</evidence>
<keyword evidence="3 9" id="KW-0645">Protease</keyword>
<name>A0A383S009_9PSED</name>
<keyword evidence="2 9" id="KW-1003">Cell membrane</keyword>
<evidence type="ECO:0000256" key="3">
    <source>
        <dbReference type="ARBA" id="ARBA00022670"/>
    </source>
</evidence>
<dbReference type="AlphaFoldDB" id="A0A383S009"/>
<evidence type="ECO:0000256" key="1">
    <source>
        <dbReference type="ARBA" id="ARBA00006139"/>
    </source>
</evidence>
<reference evidence="12" key="1">
    <citation type="submission" date="2018-08" db="EMBL/GenBank/DDBJ databases">
        <authorList>
            <person name="Blom J."/>
        </authorList>
    </citation>
    <scope>NUCLEOTIDE SEQUENCE [LARGE SCALE GENOMIC DNA]</scope>
    <source>
        <strain evidence="12">CCOS 865</strain>
    </source>
</reference>
<evidence type="ECO:0000256" key="6">
    <source>
        <dbReference type="ARBA" id="ARBA00022801"/>
    </source>
</evidence>
<keyword evidence="4 9" id="KW-0812">Transmembrane</keyword>
<protein>
    <recommendedName>
        <fullName evidence="9">Lipoprotein signal peptidase</fullName>
        <ecNumber evidence="9">3.4.23.36</ecNumber>
    </recommendedName>
    <alternativeName>
        <fullName evidence="9">Prolipoprotein signal peptidase</fullName>
    </alternativeName>
    <alternativeName>
        <fullName evidence="9">Signal peptidase II</fullName>
        <shortName evidence="9">SPase II</shortName>
    </alternativeName>
</protein>
<feature type="active site" evidence="9">
    <location>
        <position position="144"/>
    </location>
</feature>
<dbReference type="InterPro" id="IPR001872">
    <property type="entry name" value="Peptidase_A8"/>
</dbReference>
<keyword evidence="7 9" id="KW-1133">Transmembrane helix</keyword>
<dbReference type="GO" id="GO:0005886">
    <property type="term" value="C:plasma membrane"/>
    <property type="evidence" value="ECO:0007669"/>
    <property type="project" value="UniProtKB-SubCell"/>
</dbReference>
<dbReference type="EMBL" id="UNOZ01000030">
    <property type="protein sequence ID" value="SYX92066.1"/>
    <property type="molecule type" value="Genomic_DNA"/>
</dbReference>
<keyword evidence="8 9" id="KW-0472">Membrane</keyword>
<dbReference type="GO" id="GO:0006508">
    <property type="term" value="P:proteolysis"/>
    <property type="evidence" value="ECO:0007669"/>
    <property type="project" value="UniProtKB-KW"/>
</dbReference>
<dbReference type="GO" id="GO:0004190">
    <property type="term" value="F:aspartic-type endopeptidase activity"/>
    <property type="evidence" value="ECO:0007669"/>
    <property type="project" value="UniProtKB-UniRule"/>
</dbReference>
<keyword evidence="6 9" id="KW-0378">Hydrolase</keyword>
<feature type="transmembrane region" description="Helical" evidence="9">
    <location>
        <begin position="139"/>
        <end position="159"/>
    </location>
</feature>
<dbReference type="UniPathway" id="UPA00665"/>
<evidence type="ECO:0000256" key="9">
    <source>
        <dbReference type="HAMAP-Rule" id="MF_00161"/>
    </source>
</evidence>
<evidence type="ECO:0000256" key="5">
    <source>
        <dbReference type="ARBA" id="ARBA00022750"/>
    </source>
</evidence>
<proteinExistence type="inferred from homology"/>
<evidence type="ECO:0000256" key="8">
    <source>
        <dbReference type="ARBA" id="ARBA00023136"/>
    </source>
</evidence>
<evidence type="ECO:0000256" key="7">
    <source>
        <dbReference type="ARBA" id="ARBA00022989"/>
    </source>
</evidence>
<comment type="function">
    <text evidence="9">This protein specifically catalyzes the removal of signal peptides from prolipoproteins.</text>
</comment>
<dbReference type="RefSeq" id="WP_119144775.1">
    <property type="nucleotide sequence ID" value="NZ_CBCSFL010000034.1"/>
</dbReference>
<organism evidence="11 12">
    <name type="scientific">Pseudomonas reidholzensis</name>
    <dbReference type="NCBI Taxonomy" id="1785162"/>
    <lineage>
        <taxon>Bacteria</taxon>
        <taxon>Pseudomonadati</taxon>
        <taxon>Pseudomonadota</taxon>
        <taxon>Gammaproteobacteria</taxon>
        <taxon>Pseudomonadales</taxon>
        <taxon>Pseudomonadaceae</taxon>
        <taxon>Pseudomonas</taxon>
    </lineage>
</organism>
<comment type="similarity">
    <text evidence="1 9 10">Belongs to the peptidase A8 family.</text>
</comment>
<evidence type="ECO:0000256" key="10">
    <source>
        <dbReference type="RuleBase" id="RU004181"/>
    </source>
</evidence>
<sequence>MPQVLQSRYVAVLIGFAFVFLDQWVKLLALAGLQAQSFTFGNSLAWLDVALSLNPGAFLSLGANLAPGLKQLIFVVAVGVACCWAIGWALSRWTQTPAKAAAAYFIALGGVSNLIDRVFREGHVVDYLVLNLGQLHTGVFNIADIAIMAGAAVLALDGLKRPVKA</sequence>
<gene>
    <name evidence="9 11" type="primary">lspA</name>
    <name evidence="11" type="ORF">CCOS865_04351</name>
</gene>
<feature type="transmembrane region" description="Helical" evidence="9">
    <location>
        <begin position="12"/>
        <end position="33"/>
    </location>
</feature>
<comment type="subcellular location">
    <subcellularLocation>
        <location evidence="9">Cell membrane</location>
        <topology evidence="9">Multi-pass membrane protein</topology>
    </subcellularLocation>
</comment>
<keyword evidence="11" id="KW-0449">Lipoprotein</keyword>
<dbReference type="PANTHER" id="PTHR33695:SF1">
    <property type="entry name" value="LIPOPROTEIN SIGNAL PEPTIDASE"/>
    <property type="match status" value="1"/>
</dbReference>
<keyword evidence="5 9" id="KW-0064">Aspartyl protease</keyword>
<dbReference type="Pfam" id="PF01252">
    <property type="entry name" value="Peptidase_A8"/>
    <property type="match status" value="1"/>
</dbReference>
<comment type="pathway">
    <text evidence="9">Protein modification; lipoprotein biosynthesis (signal peptide cleavage).</text>
</comment>
<dbReference type="OrthoDB" id="9810259at2"/>
<feature type="active site" evidence="9">
    <location>
        <position position="126"/>
    </location>
</feature>
<evidence type="ECO:0000313" key="11">
    <source>
        <dbReference type="EMBL" id="SYX92066.1"/>
    </source>
</evidence>
<evidence type="ECO:0000313" key="12">
    <source>
        <dbReference type="Proteomes" id="UP000263595"/>
    </source>
</evidence>
<dbReference type="PANTHER" id="PTHR33695">
    <property type="entry name" value="LIPOPROTEIN SIGNAL PEPTIDASE"/>
    <property type="match status" value="1"/>
</dbReference>
<feature type="transmembrane region" description="Helical" evidence="9">
    <location>
        <begin position="102"/>
        <end position="119"/>
    </location>
</feature>
<dbReference type="HAMAP" id="MF_00161">
    <property type="entry name" value="LspA"/>
    <property type="match status" value="1"/>
</dbReference>
<evidence type="ECO:0000256" key="4">
    <source>
        <dbReference type="ARBA" id="ARBA00022692"/>
    </source>
</evidence>
<keyword evidence="12" id="KW-1185">Reference proteome</keyword>
<accession>A0A383S009</accession>
<dbReference type="EC" id="3.4.23.36" evidence="9"/>